<organism evidence="2 3">
    <name type="scientific">Nonomuraea mangrovi</name>
    <dbReference type="NCBI Taxonomy" id="2316207"/>
    <lineage>
        <taxon>Bacteria</taxon>
        <taxon>Bacillati</taxon>
        <taxon>Actinomycetota</taxon>
        <taxon>Actinomycetes</taxon>
        <taxon>Streptosporangiales</taxon>
        <taxon>Streptosporangiaceae</taxon>
        <taxon>Nonomuraea</taxon>
    </lineage>
</organism>
<accession>A0ABW4T900</accession>
<keyword evidence="3" id="KW-1185">Reference proteome</keyword>
<reference evidence="3" key="1">
    <citation type="journal article" date="2019" name="Int. J. Syst. Evol. Microbiol.">
        <title>The Global Catalogue of Microorganisms (GCM) 10K type strain sequencing project: providing services to taxonomists for standard genome sequencing and annotation.</title>
        <authorList>
            <consortium name="The Broad Institute Genomics Platform"/>
            <consortium name="The Broad Institute Genome Sequencing Center for Infectious Disease"/>
            <person name="Wu L."/>
            <person name="Ma J."/>
        </authorList>
    </citation>
    <scope>NUCLEOTIDE SEQUENCE [LARGE SCALE GENOMIC DNA]</scope>
    <source>
        <strain evidence="3">ICMP 6774ER</strain>
    </source>
</reference>
<sequence length="80" mass="8937">MDPIAAIPEERIREGHGVQLVNAVDADGTYVRQVGFTGTEEEARRYARMVTGQLAPSHVTAADWPARNAEAHRRRHYGRP</sequence>
<dbReference type="RefSeq" id="WP_379578882.1">
    <property type="nucleotide sequence ID" value="NZ_JBHUFV010000061.1"/>
</dbReference>
<comment type="caution">
    <text evidence="2">The sequence shown here is derived from an EMBL/GenBank/DDBJ whole genome shotgun (WGS) entry which is preliminary data.</text>
</comment>
<dbReference type="EMBL" id="JBHUFV010000061">
    <property type="protein sequence ID" value="MFD1937575.1"/>
    <property type="molecule type" value="Genomic_DNA"/>
</dbReference>
<feature type="region of interest" description="Disordered" evidence="1">
    <location>
        <begin position="59"/>
        <end position="80"/>
    </location>
</feature>
<proteinExistence type="predicted"/>
<evidence type="ECO:0000313" key="2">
    <source>
        <dbReference type="EMBL" id="MFD1937575.1"/>
    </source>
</evidence>
<gene>
    <name evidence="2" type="ORF">ACFSKW_39520</name>
</gene>
<name>A0ABW4T900_9ACTN</name>
<evidence type="ECO:0000313" key="3">
    <source>
        <dbReference type="Proteomes" id="UP001597368"/>
    </source>
</evidence>
<dbReference type="Proteomes" id="UP001597368">
    <property type="component" value="Unassembled WGS sequence"/>
</dbReference>
<evidence type="ECO:0000256" key="1">
    <source>
        <dbReference type="SAM" id="MobiDB-lite"/>
    </source>
</evidence>
<protein>
    <submittedName>
        <fullName evidence="2">Uncharacterized protein</fullName>
    </submittedName>
</protein>